<dbReference type="OrthoDB" id="4367324at2759"/>
<accession>A0A8K0WIW5</accession>
<proteinExistence type="predicted"/>
<dbReference type="AlphaFoldDB" id="A0A8K0WIW5"/>
<comment type="caution">
    <text evidence="1">The sequence shown here is derived from an EMBL/GenBank/DDBJ whole genome shotgun (WGS) entry which is preliminary data.</text>
</comment>
<evidence type="ECO:0000313" key="1">
    <source>
        <dbReference type="EMBL" id="KAH7262755.1"/>
    </source>
</evidence>
<reference evidence="1" key="1">
    <citation type="journal article" date="2021" name="Nat. Commun.">
        <title>Genetic determinants of endophytism in the Arabidopsis root mycobiome.</title>
        <authorList>
            <person name="Mesny F."/>
            <person name="Miyauchi S."/>
            <person name="Thiergart T."/>
            <person name="Pickel B."/>
            <person name="Atanasova L."/>
            <person name="Karlsson M."/>
            <person name="Huettel B."/>
            <person name="Barry K.W."/>
            <person name="Haridas S."/>
            <person name="Chen C."/>
            <person name="Bauer D."/>
            <person name="Andreopoulos W."/>
            <person name="Pangilinan J."/>
            <person name="LaButti K."/>
            <person name="Riley R."/>
            <person name="Lipzen A."/>
            <person name="Clum A."/>
            <person name="Drula E."/>
            <person name="Henrissat B."/>
            <person name="Kohler A."/>
            <person name="Grigoriev I.V."/>
            <person name="Martin F.M."/>
            <person name="Hacquard S."/>
        </authorList>
    </citation>
    <scope>NUCLEOTIDE SEQUENCE</scope>
    <source>
        <strain evidence="1">MPI-SDFR-AT-0068</strain>
    </source>
</reference>
<keyword evidence="2" id="KW-1185">Reference proteome</keyword>
<sequence length="316" mass="35937">MDSSNLVPSDRTAASTLYDALIAANHTLYYDHTSSSILLPTQIVFNPIPMEVMHWDEFDIQFLTEAYGDTLSSSLETQRSDSFPDPPQISGLNDLKSACECHTFPLMRQAIIRGTEDIVGRLDQRMPRVETVRDDQIAFGYCSGLSVRLRDASISTAPARLVVSCFYHARAWQSSLLLQEPTPRRLAPLQRFAKYCLLANTRYGFIFTGAELVVVRVSGTAARHPVSPFRVEWRSIPWNVSGPGVLTVKLSLWSLVMMSLHTQYRAICTPERILPLNLWWQYRNCEGREVFRHHLSMREVFQRPNGAVVEDMDLNL</sequence>
<gene>
    <name evidence="1" type="ORF">BKA59DRAFT_505778</name>
</gene>
<name>A0A8K0WIW5_9HYPO</name>
<evidence type="ECO:0000313" key="2">
    <source>
        <dbReference type="Proteomes" id="UP000813427"/>
    </source>
</evidence>
<organism evidence="1 2">
    <name type="scientific">Fusarium tricinctum</name>
    <dbReference type="NCBI Taxonomy" id="61284"/>
    <lineage>
        <taxon>Eukaryota</taxon>
        <taxon>Fungi</taxon>
        <taxon>Dikarya</taxon>
        <taxon>Ascomycota</taxon>
        <taxon>Pezizomycotina</taxon>
        <taxon>Sordariomycetes</taxon>
        <taxon>Hypocreomycetidae</taxon>
        <taxon>Hypocreales</taxon>
        <taxon>Nectriaceae</taxon>
        <taxon>Fusarium</taxon>
        <taxon>Fusarium tricinctum species complex</taxon>
    </lineage>
</organism>
<dbReference type="EMBL" id="JAGPXF010000001">
    <property type="protein sequence ID" value="KAH7262755.1"/>
    <property type="molecule type" value="Genomic_DNA"/>
</dbReference>
<dbReference type="Proteomes" id="UP000813427">
    <property type="component" value="Unassembled WGS sequence"/>
</dbReference>
<protein>
    <submittedName>
        <fullName evidence="1">Uncharacterized protein</fullName>
    </submittedName>
</protein>